<proteinExistence type="inferred from homology"/>
<evidence type="ECO:0000256" key="5">
    <source>
        <dbReference type="ARBA" id="ARBA00022927"/>
    </source>
</evidence>
<evidence type="ECO:0000256" key="10">
    <source>
        <dbReference type="SAM" id="MobiDB-lite"/>
    </source>
</evidence>
<comment type="similarity">
    <text evidence="9">Belongs to the SecE/SEC61-gamma family.</text>
</comment>
<dbReference type="HAMAP" id="MF_00422">
    <property type="entry name" value="SecE"/>
    <property type="match status" value="1"/>
</dbReference>
<evidence type="ECO:0000256" key="4">
    <source>
        <dbReference type="ARBA" id="ARBA00022692"/>
    </source>
</evidence>
<keyword evidence="2 9" id="KW-0813">Transport</keyword>
<dbReference type="STRING" id="287986.DV20_18415"/>
<evidence type="ECO:0000256" key="8">
    <source>
        <dbReference type="ARBA" id="ARBA00023136"/>
    </source>
</evidence>
<feature type="transmembrane region" description="Helical" evidence="9">
    <location>
        <begin position="112"/>
        <end position="133"/>
    </location>
</feature>
<evidence type="ECO:0000313" key="12">
    <source>
        <dbReference type="Proteomes" id="UP000027345"/>
    </source>
</evidence>
<dbReference type="PANTHER" id="PTHR33910:SF1">
    <property type="entry name" value="PROTEIN TRANSLOCASE SUBUNIT SECE"/>
    <property type="match status" value="1"/>
</dbReference>
<keyword evidence="12" id="KW-1185">Reference proteome</keyword>
<feature type="compositionally biased region" description="Basic and acidic residues" evidence="10">
    <location>
        <begin position="49"/>
        <end position="67"/>
    </location>
</feature>
<dbReference type="InterPro" id="IPR005807">
    <property type="entry name" value="SecE_bac"/>
</dbReference>
<organism evidence="11 12">
    <name type="scientific">Amycolatopsis rifamycinica</name>
    <dbReference type="NCBI Taxonomy" id="287986"/>
    <lineage>
        <taxon>Bacteria</taxon>
        <taxon>Bacillati</taxon>
        <taxon>Actinomycetota</taxon>
        <taxon>Actinomycetes</taxon>
        <taxon>Pseudonocardiales</taxon>
        <taxon>Pseudonocardiaceae</taxon>
        <taxon>Amycolatopsis</taxon>
    </lineage>
</organism>
<dbReference type="GO" id="GO:0008320">
    <property type="term" value="F:protein transmembrane transporter activity"/>
    <property type="evidence" value="ECO:0007669"/>
    <property type="project" value="UniProtKB-UniRule"/>
</dbReference>
<evidence type="ECO:0000256" key="1">
    <source>
        <dbReference type="ARBA" id="ARBA00004370"/>
    </source>
</evidence>
<gene>
    <name evidence="9" type="primary">secE</name>
    <name evidence="11" type="ORF">DV20_18415</name>
</gene>
<comment type="subunit">
    <text evidence="9">Component of the Sec protein translocase complex. Heterotrimer consisting of SecY, SecE and SecG subunits. The heterotrimers can form oligomers, although 1 heterotrimer is thought to be able to translocate proteins. Interacts with the ribosome. Interacts with SecDF, and other proteins may be involved. Interacts with SecA.</text>
</comment>
<evidence type="ECO:0000313" key="11">
    <source>
        <dbReference type="EMBL" id="KDN20665.1"/>
    </source>
</evidence>
<protein>
    <recommendedName>
        <fullName evidence="9">Protein translocase subunit SecE</fullName>
    </recommendedName>
</protein>
<feature type="region of interest" description="Disordered" evidence="10">
    <location>
        <begin position="1"/>
        <end position="83"/>
    </location>
</feature>
<dbReference type="PROSITE" id="PS01067">
    <property type="entry name" value="SECE_SEC61G"/>
    <property type="match status" value="1"/>
</dbReference>
<dbReference type="GO" id="GO:0065002">
    <property type="term" value="P:intracellular protein transmembrane transport"/>
    <property type="evidence" value="ECO:0007669"/>
    <property type="project" value="UniProtKB-UniRule"/>
</dbReference>
<reference evidence="11 12" key="1">
    <citation type="submission" date="2014-05" db="EMBL/GenBank/DDBJ databases">
        <title>Draft genome sequence of Amycolatopsis rifamycinica DSM 46095.</title>
        <authorList>
            <person name="Lal R."/>
            <person name="Saxena A."/>
            <person name="Kumari R."/>
            <person name="Mukherjee U."/>
            <person name="Singh P."/>
            <person name="Sangwan N."/>
            <person name="Mahato N.K."/>
        </authorList>
    </citation>
    <scope>NUCLEOTIDE SEQUENCE [LARGE SCALE GENOMIC DNA]</scope>
    <source>
        <strain evidence="11 12">DSM 46095</strain>
    </source>
</reference>
<dbReference type="GO" id="GO:0043952">
    <property type="term" value="P:protein transport by the Sec complex"/>
    <property type="evidence" value="ECO:0007669"/>
    <property type="project" value="UniProtKB-UniRule"/>
</dbReference>
<dbReference type="NCBIfam" id="TIGR00964">
    <property type="entry name" value="secE_bact"/>
    <property type="match status" value="1"/>
</dbReference>
<dbReference type="InterPro" id="IPR038379">
    <property type="entry name" value="SecE_sf"/>
</dbReference>
<keyword evidence="5 9" id="KW-0653">Protein transport</keyword>
<dbReference type="OrthoDB" id="9805743at2"/>
<keyword evidence="3 9" id="KW-1003">Cell membrane</keyword>
<keyword evidence="6 9" id="KW-1133">Transmembrane helix</keyword>
<dbReference type="InterPro" id="IPR001901">
    <property type="entry name" value="Translocase_SecE/Sec61-g"/>
</dbReference>
<dbReference type="RefSeq" id="WP_043781758.1">
    <property type="nucleotide sequence ID" value="NZ_JMQI01000039.1"/>
</dbReference>
<dbReference type="GO" id="GO:0009306">
    <property type="term" value="P:protein secretion"/>
    <property type="evidence" value="ECO:0007669"/>
    <property type="project" value="UniProtKB-UniRule"/>
</dbReference>
<dbReference type="AlphaFoldDB" id="A0A066U0T3"/>
<dbReference type="Pfam" id="PF00584">
    <property type="entry name" value="SecE"/>
    <property type="match status" value="1"/>
</dbReference>
<sequence length="146" mass="15905">MVVSDSDASGGEQEQDGAGQKPESPSRPVTAAARRERRATARPAGKSAARADDKTRPAGKSGEKTAPDAKGAPTPKRDQKPKKASVFARLVRFIREVWAELRKVIWPNRKQMVTYTIVVLVFVVFMVGLVSVLDLAFKWGIGKIFG</sequence>
<keyword evidence="4 9" id="KW-0812">Transmembrane</keyword>
<dbReference type="PANTHER" id="PTHR33910">
    <property type="entry name" value="PROTEIN TRANSLOCASE SUBUNIT SECE"/>
    <property type="match status" value="1"/>
</dbReference>
<comment type="subcellular location">
    <subcellularLocation>
        <location evidence="9">Cell membrane</location>
        <topology evidence="9">Single-pass membrane protein</topology>
    </subcellularLocation>
    <subcellularLocation>
        <location evidence="1">Membrane</location>
    </subcellularLocation>
</comment>
<comment type="function">
    <text evidence="9">Essential subunit of the Sec protein translocation channel SecYEG. Clamps together the 2 halves of SecY. May contact the channel plug during translocation.</text>
</comment>
<evidence type="ECO:0000256" key="2">
    <source>
        <dbReference type="ARBA" id="ARBA00022448"/>
    </source>
</evidence>
<keyword evidence="7 9" id="KW-0811">Translocation</keyword>
<dbReference type="Proteomes" id="UP000027345">
    <property type="component" value="Unassembled WGS sequence"/>
</dbReference>
<name>A0A066U0T3_9PSEU</name>
<dbReference type="Gene3D" id="1.20.5.1030">
    <property type="entry name" value="Preprotein translocase secy subunit"/>
    <property type="match status" value="1"/>
</dbReference>
<dbReference type="EMBL" id="JMQI01000039">
    <property type="protein sequence ID" value="KDN20665.1"/>
    <property type="molecule type" value="Genomic_DNA"/>
</dbReference>
<evidence type="ECO:0000256" key="6">
    <source>
        <dbReference type="ARBA" id="ARBA00022989"/>
    </source>
</evidence>
<evidence type="ECO:0000256" key="3">
    <source>
        <dbReference type="ARBA" id="ARBA00022475"/>
    </source>
</evidence>
<accession>A0A066U0T3</accession>
<dbReference type="eggNOG" id="COG0690">
    <property type="taxonomic scope" value="Bacteria"/>
</dbReference>
<evidence type="ECO:0000256" key="9">
    <source>
        <dbReference type="HAMAP-Rule" id="MF_00422"/>
    </source>
</evidence>
<dbReference type="GO" id="GO:0006605">
    <property type="term" value="P:protein targeting"/>
    <property type="evidence" value="ECO:0007669"/>
    <property type="project" value="UniProtKB-UniRule"/>
</dbReference>
<keyword evidence="8 9" id="KW-0472">Membrane</keyword>
<comment type="caution">
    <text evidence="11">The sequence shown here is derived from an EMBL/GenBank/DDBJ whole genome shotgun (WGS) entry which is preliminary data.</text>
</comment>
<dbReference type="GO" id="GO:0005886">
    <property type="term" value="C:plasma membrane"/>
    <property type="evidence" value="ECO:0007669"/>
    <property type="project" value="UniProtKB-SubCell"/>
</dbReference>
<evidence type="ECO:0000256" key="7">
    <source>
        <dbReference type="ARBA" id="ARBA00023010"/>
    </source>
</evidence>